<dbReference type="eggNOG" id="COG0402">
    <property type="taxonomic scope" value="Bacteria"/>
</dbReference>
<name>A4A1L6_9BACT</name>
<dbReference type="InterPro" id="IPR011059">
    <property type="entry name" value="Metal-dep_hydrolase_composite"/>
</dbReference>
<evidence type="ECO:0000256" key="1">
    <source>
        <dbReference type="ARBA" id="ARBA00022801"/>
    </source>
</evidence>
<dbReference type="PANTHER" id="PTHR43794:SF11">
    <property type="entry name" value="AMIDOHYDROLASE-RELATED DOMAIN-CONTAINING PROTEIN"/>
    <property type="match status" value="1"/>
</dbReference>
<dbReference type="AlphaFoldDB" id="A4A1L6"/>
<dbReference type="InterPro" id="IPR050287">
    <property type="entry name" value="MTA/SAH_deaminase"/>
</dbReference>
<dbReference type="Gene3D" id="2.30.40.10">
    <property type="entry name" value="Urease, subunit C, domain 1"/>
    <property type="match status" value="1"/>
</dbReference>
<proteinExistence type="predicted"/>
<reference evidence="3 4" key="1">
    <citation type="submission" date="2006-02" db="EMBL/GenBank/DDBJ databases">
        <authorList>
            <person name="Amann R."/>
            <person name="Ferriera S."/>
            <person name="Johnson J."/>
            <person name="Kravitz S."/>
            <person name="Halpern A."/>
            <person name="Remington K."/>
            <person name="Beeson K."/>
            <person name="Tran B."/>
            <person name="Rogers Y.-H."/>
            <person name="Friedman R."/>
            <person name="Venter J.C."/>
        </authorList>
    </citation>
    <scope>NUCLEOTIDE SEQUENCE [LARGE SCALE GENOMIC DNA]</scope>
    <source>
        <strain evidence="3 4">DSM 3645</strain>
    </source>
</reference>
<feature type="domain" description="Amidohydrolase-related" evidence="2">
    <location>
        <begin position="78"/>
        <end position="404"/>
    </location>
</feature>
<organism evidence="3 4">
    <name type="scientific">Blastopirellula marina DSM 3645</name>
    <dbReference type="NCBI Taxonomy" id="314230"/>
    <lineage>
        <taxon>Bacteria</taxon>
        <taxon>Pseudomonadati</taxon>
        <taxon>Planctomycetota</taxon>
        <taxon>Planctomycetia</taxon>
        <taxon>Pirellulales</taxon>
        <taxon>Pirellulaceae</taxon>
        <taxon>Blastopirellula</taxon>
    </lineage>
</organism>
<dbReference type="EMBL" id="AANZ01000036">
    <property type="protein sequence ID" value="EAQ77321.1"/>
    <property type="molecule type" value="Genomic_DNA"/>
</dbReference>
<dbReference type="GO" id="GO:0016810">
    <property type="term" value="F:hydrolase activity, acting on carbon-nitrogen (but not peptide) bonds"/>
    <property type="evidence" value="ECO:0007669"/>
    <property type="project" value="InterPro"/>
</dbReference>
<dbReference type="Pfam" id="PF01979">
    <property type="entry name" value="Amidohydro_1"/>
    <property type="match status" value="1"/>
</dbReference>
<protein>
    <submittedName>
        <fullName evidence="3">Probable chlorohydrolase</fullName>
    </submittedName>
</protein>
<dbReference type="SUPFAM" id="SSF51556">
    <property type="entry name" value="Metallo-dependent hydrolases"/>
    <property type="match status" value="1"/>
</dbReference>
<dbReference type="InterPro" id="IPR032466">
    <property type="entry name" value="Metal_Hydrolase"/>
</dbReference>
<dbReference type="SUPFAM" id="SSF51338">
    <property type="entry name" value="Composite domain of metallo-dependent hydrolases"/>
    <property type="match status" value="1"/>
</dbReference>
<dbReference type="Gene3D" id="3.20.20.140">
    <property type="entry name" value="Metal-dependent hydrolases"/>
    <property type="match status" value="1"/>
</dbReference>
<dbReference type="STRING" id="314230.DSM3645_04710"/>
<evidence type="ECO:0000259" key="2">
    <source>
        <dbReference type="Pfam" id="PF01979"/>
    </source>
</evidence>
<keyword evidence="1 3" id="KW-0378">Hydrolase</keyword>
<sequence>MGYEEKSTLAISNNNISERVIQDLIMTAAPVCYRAKWLVPVDQPPLEGGLLTVAAGRIVAVGENLSGQPPIDLGDAALAPGLVNAHTHLEFSDIAQPLGEAGMSFPAWIQQVVGRRLAAGELLEAQKNAAISAGIKESQTQGIAALGEITTVPYSPDMYAAADGVVSCLELIGLAPERGAELIAAAQVHLQQADANGKRAGLSPHAPYSVHRDVVSAAAQLSAASKTPLAMHLAESREELELLDRQTGPFRELLEKFGVWRDDVFAAGTRPLDYLRRLSEAQHALVIHGNYLDDEELRYVAERPTSLTLVYCPRTHQYFGHDRHPLAKLYQWGAALAIGTDSRASNPDLALWRDVRLAAATFPEIPPSDFLRMVTITPAIALGIESTYGSLTVGKAAPLVTFAVPANVTQSALPEAMLAVEPQPV</sequence>
<accession>A4A1L6</accession>
<gene>
    <name evidence="3" type="ORF">DSM3645_04710</name>
</gene>
<dbReference type="HOGENOM" id="CLU_012358_2_5_0"/>
<dbReference type="PANTHER" id="PTHR43794">
    <property type="entry name" value="AMINOHYDROLASE SSNA-RELATED"/>
    <property type="match status" value="1"/>
</dbReference>
<comment type="caution">
    <text evidence="3">The sequence shown here is derived from an EMBL/GenBank/DDBJ whole genome shotgun (WGS) entry which is preliminary data.</text>
</comment>
<dbReference type="Proteomes" id="UP000004358">
    <property type="component" value="Unassembled WGS sequence"/>
</dbReference>
<evidence type="ECO:0000313" key="3">
    <source>
        <dbReference type="EMBL" id="EAQ77321.1"/>
    </source>
</evidence>
<evidence type="ECO:0000313" key="4">
    <source>
        <dbReference type="Proteomes" id="UP000004358"/>
    </source>
</evidence>
<dbReference type="InterPro" id="IPR006680">
    <property type="entry name" value="Amidohydro-rel"/>
</dbReference>